<keyword evidence="1" id="KW-0812">Transmembrane</keyword>
<feature type="transmembrane region" description="Helical" evidence="1">
    <location>
        <begin position="50"/>
        <end position="71"/>
    </location>
</feature>
<keyword evidence="3" id="KW-1185">Reference proteome</keyword>
<evidence type="ECO:0000313" key="2">
    <source>
        <dbReference type="EMBL" id="MFC5911631.1"/>
    </source>
</evidence>
<dbReference type="RefSeq" id="WP_380590937.1">
    <property type="nucleotide sequence ID" value="NZ_JBHSQJ010000181.1"/>
</dbReference>
<evidence type="ECO:0008006" key="4">
    <source>
        <dbReference type="Google" id="ProtNLM"/>
    </source>
</evidence>
<protein>
    <recommendedName>
        <fullName evidence="4">Sensor histidine kinase</fullName>
    </recommendedName>
</protein>
<comment type="caution">
    <text evidence="2">The sequence shown here is derived from an EMBL/GenBank/DDBJ whole genome shotgun (WGS) entry which is preliminary data.</text>
</comment>
<proteinExistence type="predicted"/>
<feature type="transmembrane region" description="Helical" evidence="1">
    <location>
        <begin position="21"/>
        <end position="38"/>
    </location>
</feature>
<feature type="transmembrane region" description="Helical" evidence="1">
    <location>
        <begin position="144"/>
        <end position="163"/>
    </location>
</feature>
<organism evidence="2 3">
    <name type="scientific">Streptacidiphilus monticola</name>
    <dbReference type="NCBI Taxonomy" id="2161674"/>
    <lineage>
        <taxon>Bacteria</taxon>
        <taxon>Bacillati</taxon>
        <taxon>Actinomycetota</taxon>
        <taxon>Actinomycetes</taxon>
        <taxon>Kitasatosporales</taxon>
        <taxon>Streptomycetaceae</taxon>
        <taxon>Streptacidiphilus</taxon>
    </lineage>
</organism>
<gene>
    <name evidence="2" type="ORF">ACFP3V_31045</name>
</gene>
<accession>A0ABW1GDU0</accession>
<evidence type="ECO:0000256" key="1">
    <source>
        <dbReference type="SAM" id="Phobius"/>
    </source>
</evidence>
<feature type="transmembrane region" description="Helical" evidence="1">
    <location>
        <begin position="83"/>
        <end position="108"/>
    </location>
</feature>
<evidence type="ECO:0000313" key="3">
    <source>
        <dbReference type="Proteomes" id="UP001596174"/>
    </source>
</evidence>
<dbReference type="EMBL" id="JBHSQJ010000181">
    <property type="protein sequence ID" value="MFC5911631.1"/>
    <property type="molecule type" value="Genomic_DNA"/>
</dbReference>
<keyword evidence="1" id="KW-1133">Transmembrane helix</keyword>
<sequence length="190" mass="20613">MAVPPRRKALTDRQLDKLAGYHPYWLLPWVLVTLFPLYDVLHGHNPRPMVEIAALSLFAALYCAVVVTAFWPRLRHVRLPVVFAVLMVPVTGGVAGSLAHGLLLYPLLAVSVAVVVPERWSWGAVLGVPGLAALTALMKGQFSAMLWSALLAFLAGGLVLTRIRLAATAEELRAVRRREAAERAAAAARP</sequence>
<dbReference type="Proteomes" id="UP001596174">
    <property type="component" value="Unassembled WGS sequence"/>
</dbReference>
<name>A0ABW1GDU0_9ACTN</name>
<reference evidence="3" key="1">
    <citation type="journal article" date="2019" name="Int. J. Syst. Evol. Microbiol.">
        <title>The Global Catalogue of Microorganisms (GCM) 10K type strain sequencing project: providing services to taxonomists for standard genome sequencing and annotation.</title>
        <authorList>
            <consortium name="The Broad Institute Genomics Platform"/>
            <consortium name="The Broad Institute Genome Sequencing Center for Infectious Disease"/>
            <person name="Wu L."/>
            <person name="Ma J."/>
        </authorList>
    </citation>
    <scope>NUCLEOTIDE SEQUENCE [LARGE SCALE GENOMIC DNA]</scope>
    <source>
        <strain evidence="3">JCM 4816</strain>
    </source>
</reference>
<keyword evidence="1" id="KW-0472">Membrane</keyword>